<protein>
    <submittedName>
        <fullName evidence="1">Uncharacterized protein</fullName>
    </submittedName>
</protein>
<proteinExistence type="predicted"/>
<reference evidence="1 2" key="1">
    <citation type="submission" date="2018-02" db="EMBL/GenBank/DDBJ databases">
        <title>The draft genome of Phyllobacterium sp. 1N-3.</title>
        <authorList>
            <person name="Liu L."/>
            <person name="Li L."/>
            <person name="Zhang X."/>
            <person name="Wang T."/>
            <person name="Liang L."/>
        </authorList>
    </citation>
    <scope>NUCLEOTIDE SEQUENCE [LARGE SCALE GENOMIC DNA]</scope>
    <source>
        <strain evidence="1 2">1N-3</strain>
    </source>
</reference>
<comment type="caution">
    <text evidence="1">The sequence shown here is derived from an EMBL/GenBank/DDBJ whole genome shotgun (WGS) entry which is preliminary data.</text>
</comment>
<dbReference type="Proteomes" id="UP000239434">
    <property type="component" value="Unassembled WGS sequence"/>
</dbReference>
<sequence>MMDTLLGTSAVLNGVAIPARSLGEALSRHCLSVVIHSDYANSEFPVLPAYLRGSGIPILLGDRYILVCTKHQLQGVDLERVSMFAEGGERLISSGGVRSFVEPDPDSDYRDIAAFDFTEPCRDIPELRRWFFRLSELPPEISAEANMIGLAFGFPTKEQSINSEERKIVFSRRQMVFNLDHQQGSDRAMFTVRLHEMLPIDPDGVSGGPAFVVQMVDGGPKVYLAGMVTRAGRKSLYIMKIEIVLGFLRSVFPSSPGS</sequence>
<keyword evidence="2" id="KW-1185">Reference proteome</keyword>
<name>A0A2S9ILG7_9HYPH</name>
<organism evidence="1 2">
    <name type="scientific">Phyllobacterium phragmitis</name>
    <dbReference type="NCBI Taxonomy" id="2670329"/>
    <lineage>
        <taxon>Bacteria</taxon>
        <taxon>Pseudomonadati</taxon>
        <taxon>Pseudomonadota</taxon>
        <taxon>Alphaproteobacteria</taxon>
        <taxon>Hyphomicrobiales</taxon>
        <taxon>Phyllobacteriaceae</taxon>
        <taxon>Phyllobacterium</taxon>
    </lineage>
</organism>
<dbReference type="EMBL" id="PVBR01000021">
    <property type="protein sequence ID" value="PRD41370.1"/>
    <property type="molecule type" value="Genomic_DNA"/>
</dbReference>
<evidence type="ECO:0000313" key="1">
    <source>
        <dbReference type="EMBL" id="PRD41370.1"/>
    </source>
</evidence>
<accession>A0A2S9ILG7</accession>
<dbReference type="AlphaFoldDB" id="A0A2S9ILG7"/>
<evidence type="ECO:0000313" key="2">
    <source>
        <dbReference type="Proteomes" id="UP000239434"/>
    </source>
</evidence>
<gene>
    <name evidence="1" type="ORF">C5748_22045</name>
</gene>